<sequence length="287" mass="33563">MMDYQIQVDDKSSFITLIIEGLNLQHMIIPPEFVEYLDKEYFSRHLILTSPSGNQWQVTVLKKEDDIYMQNGWPKFLRDNMVEPHQLLLFTYDGENRFHVQIFGINGCEKLNTKKAGQIEAASTSQITTAASFYQIFSPKFCSERLPIPNDFVKLARFEETVPKEFILRNVNGSMGWFVEARRIGSGIYFCDGWKQFVSDNCLEENDFIIFKYDGENIMKLKVLKLYGWEKLGVEDEGMNATENDYMPDNREEEFTEEEEECEMEEQDHRAGKAPLVGKNMFSFFML</sequence>
<evidence type="ECO:0000256" key="3">
    <source>
        <dbReference type="ARBA" id="ARBA00023125"/>
    </source>
</evidence>
<evidence type="ECO:0000256" key="5">
    <source>
        <dbReference type="ARBA" id="ARBA00023242"/>
    </source>
</evidence>
<accession>A0AAN9EQ33</accession>
<feature type="domain" description="TF-B3" evidence="6">
    <location>
        <begin position="12"/>
        <end position="106"/>
    </location>
</feature>
<dbReference type="InterPro" id="IPR050655">
    <property type="entry name" value="Plant_B3_domain"/>
</dbReference>
<keyword evidence="5" id="KW-0539">Nucleus</keyword>
<evidence type="ECO:0000313" key="7">
    <source>
        <dbReference type="EMBL" id="KAK7257898.1"/>
    </source>
</evidence>
<dbReference type="Gene3D" id="2.40.330.10">
    <property type="entry name" value="DNA-binding pseudobarrel domain"/>
    <property type="match status" value="2"/>
</dbReference>
<evidence type="ECO:0000313" key="8">
    <source>
        <dbReference type="Proteomes" id="UP001372338"/>
    </source>
</evidence>
<keyword evidence="2" id="KW-0805">Transcription regulation</keyword>
<comment type="caution">
    <text evidence="7">The sequence shown here is derived from an EMBL/GenBank/DDBJ whole genome shotgun (WGS) entry which is preliminary data.</text>
</comment>
<proteinExistence type="predicted"/>
<evidence type="ECO:0000256" key="1">
    <source>
        <dbReference type="ARBA" id="ARBA00004123"/>
    </source>
</evidence>
<protein>
    <recommendedName>
        <fullName evidence="6">TF-B3 domain-containing protein</fullName>
    </recommendedName>
</protein>
<dbReference type="SUPFAM" id="SSF101936">
    <property type="entry name" value="DNA-binding pseudobarrel domain"/>
    <property type="match status" value="2"/>
</dbReference>
<dbReference type="Proteomes" id="UP001372338">
    <property type="component" value="Unassembled WGS sequence"/>
</dbReference>
<comment type="subcellular location">
    <subcellularLocation>
        <location evidence="1">Nucleus</location>
    </subcellularLocation>
</comment>
<keyword evidence="3" id="KW-0238">DNA-binding</keyword>
<evidence type="ECO:0000259" key="6">
    <source>
        <dbReference type="PROSITE" id="PS50863"/>
    </source>
</evidence>
<evidence type="ECO:0000256" key="4">
    <source>
        <dbReference type="ARBA" id="ARBA00023163"/>
    </source>
</evidence>
<dbReference type="PROSITE" id="PS50863">
    <property type="entry name" value="B3"/>
    <property type="match status" value="2"/>
</dbReference>
<dbReference type="AlphaFoldDB" id="A0AAN9EQ33"/>
<dbReference type="GO" id="GO:0005634">
    <property type="term" value="C:nucleus"/>
    <property type="evidence" value="ECO:0007669"/>
    <property type="project" value="UniProtKB-SubCell"/>
</dbReference>
<keyword evidence="4" id="KW-0804">Transcription</keyword>
<dbReference type="SMART" id="SM01019">
    <property type="entry name" value="B3"/>
    <property type="match status" value="2"/>
</dbReference>
<dbReference type="Pfam" id="PF02362">
    <property type="entry name" value="B3"/>
    <property type="match status" value="2"/>
</dbReference>
<dbReference type="PANTHER" id="PTHR31920">
    <property type="entry name" value="B3 DOMAIN-CONTAINING"/>
    <property type="match status" value="1"/>
</dbReference>
<dbReference type="InterPro" id="IPR003340">
    <property type="entry name" value="B3_DNA-bd"/>
</dbReference>
<feature type="domain" description="TF-B3" evidence="6">
    <location>
        <begin position="131"/>
        <end position="227"/>
    </location>
</feature>
<dbReference type="GO" id="GO:0003677">
    <property type="term" value="F:DNA binding"/>
    <property type="evidence" value="ECO:0007669"/>
    <property type="project" value="UniProtKB-KW"/>
</dbReference>
<reference evidence="7 8" key="1">
    <citation type="submission" date="2024-01" db="EMBL/GenBank/DDBJ databases">
        <title>The genomes of 5 underutilized Papilionoideae crops provide insights into root nodulation and disease resistanc.</title>
        <authorList>
            <person name="Yuan L."/>
        </authorList>
    </citation>
    <scope>NUCLEOTIDE SEQUENCE [LARGE SCALE GENOMIC DNA]</scope>
    <source>
        <strain evidence="7">ZHUSHIDOU_FW_LH</strain>
        <tissue evidence="7">Leaf</tissue>
    </source>
</reference>
<dbReference type="PANTHER" id="PTHR31920:SF122">
    <property type="entry name" value="B3 DOMAIN-CONTAINING PROTEIN REM23"/>
    <property type="match status" value="1"/>
</dbReference>
<evidence type="ECO:0000256" key="2">
    <source>
        <dbReference type="ARBA" id="ARBA00023015"/>
    </source>
</evidence>
<gene>
    <name evidence="7" type="ORF">RIF29_32211</name>
</gene>
<dbReference type="InterPro" id="IPR015300">
    <property type="entry name" value="DNA-bd_pseudobarrel_sf"/>
</dbReference>
<keyword evidence="8" id="KW-1185">Reference proteome</keyword>
<name>A0AAN9EQ33_CROPI</name>
<organism evidence="7 8">
    <name type="scientific">Crotalaria pallida</name>
    <name type="common">Smooth rattlebox</name>
    <name type="synonym">Crotalaria striata</name>
    <dbReference type="NCBI Taxonomy" id="3830"/>
    <lineage>
        <taxon>Eukaryota</taxon>
        <taxon>Viridiplantae</taxon>
        <taxon>Streptophyta</taxon>
        <taxon>Embryophyta</taxon>
        <taxon>Tracheophyta</taxon>
        <taxon>Spermatophyta</taxon>
        <taxon>Magnoliopsida</taxon>
        <taxon>eudicotyledons</taxon>
        <taxon>Gunneridae</taxon>
        <taxon>Pentapetalae</taxon>
        <taxon>rosids</taxon>
        <taxon>fabids</taxon>
        <taxon>Fabales</taxon>
        <taxon>Fabaceae</taxon>
        <taxon>Papilionoideae</taxon>
        <taxon>50 kb inversion clade</taxon>
        <taxon>genistoids sensu lato</taxon>
        <taxon>core genistoids</taxon>
        <taxon>Crotalarieae</taxon>
        <taxon>Crotalaria</taxon>
    </lineage>
</organism>
<dbReference type="CDD" id="cd10017">
    <property type="entry name" value="B3_DNA"/>
    <property type="match status" value="2"/>
</dbReference>
<dbReference type="EMBL" id="JAYWIO010000006">
    <property type="protein sequence ID" value="KAK7257898.1"/>
    <property type="molecule type" value="Genomic_DNA"/>
</dbReference>